<dbReference type="InterPro" id="IPR034139">
    <property type="entry name" value="TOPRIM_OLD"/>
</dbReference>
<feature type="domain" description="OLD protein-like TOPRIM" evidence="3">
    <location>
        <begin position="408"/>
        <end position="477"/>
    </location>
</feature>
<organism evidence="4 5">
    <name type="scientific">Archangium gephyra</name>
    <dbReference type="NCBI Taxonomy" id="48"/>
    <lineage>
        <taxon>Bacteria</taxon>
        <taxon>Pseudomonadati</taxon>
        <taxon>Myxococcota</taxon>
        <taxon>Myxococcia</taxon>
        <taxon>Myxococcales</taxon>
        <taxon>Cystobacterineae</taxon>
        <taxon>Archangiaceae</taxon>
        <taxon>Archangium</taxon>
    </lineage>
</organism>
<dbReference type="Pfam" id="PF13175">
    <property type="entry name" value="AAA_15"/>
    <property type="match status" value="2"/>
</dbReference>
<evidence type="ECO:0000259" key="3">
    <source>
        <dbReference type="Pfam" id="PF20469"/>
    </source>
</evidence>
<feature type="compositionally biased region" description="Acidic residues" evidence="1">
    <location>
        <begin position="600"/>
        <end position="621"/>
    </location>
</feature>
<feature type="domain" description="Endonuclease GajA/Old nuclease/RecF-like AAA" evidence="2">
    <location>
        <begin position="1"/>
        <end position="49"/>
    </location>
</feature>
<comment type="caution">
    <text evidence="4">The sequence shown here is derived from an EMBL/GenBank/DDBJ whole genome shotgun (WGS) entry which is preliminary data.</text>
</comment>
<dbReference type="AlphaFoldDB" id="A0A2W5SK73"/>
<dbReference type="InterPro" id="IPR051396">
    <property type="entry name" value="Bact_Antivir_Def_Nuclease"/>
</dbReference>
<dbReference type="InterPro" id="IPR041685">
    <property type="entry name" value="AAA_GajA/Old/RecF-like"/>
</dbReference>
<proteinExistence type="predicted"/>
<dbReference type="Pfam" id="PF20469">
    <property type="entry name" value="OLD-like_TOPRIM"/>
    <property type="match status" value="1"/>
</dbReference>
<dbReference type="SUPFAM" id="SSF52540">
    <property type="entry name" value="P-loop containing nucleoside triphosphate hydrolases"/>
    <property type="match status" value="1"/>
</dbReference>
<keyword evidence="4" id="KW-0378">Hydrolase</keyword>
<keyword evidence="4" id="KW-0540">Nuclease</keyword>
<evidence type="ECO:0000313" key="5">
    <source>
        <dbReference type="Proteomes" id="UP000249061"/>
    </source>
</evidence>
<dbReference type="PANTHER" id="PTHR43581">
    <property type="entry name" value="ATP/GTP PHOSPHATASE"/>
    <property type="match status" value="1"/>
</dbReference>
<dbReference type="EMBL" id="QFQP01000082">
    <property type="protein sequence ID" value="PZR03569.1"/>
    <property type="molecule type" value="Genomic_DNA"/>
</dbReference>
<dbReference type="InterPro" id="IPR027417">
    <property type="entry name" value="P-loop_NTPase"/>
</dbReference>
<evidence type="ECO:0000256" key="1">
    <source>
        <dbReference type="SAM" id="MobiDB-lite"/>
    </source>
</evidence>
<gene>
    <name evidence="4" type="ORF">DI536_35795</name>
</gene>
<dbReference type="Gene3D" id="3.40.50.300">
    <property type="entry name" value="P-loop containing nucleotide triphosphate hydrolases"/>
    <property type="match status" value="1"/>
</dbReference>
<name>A0A2W5SK73_9BACT</name>
<dbReference type="GO" id="GO:0004519">
    <property type="term" value="F:endonuclease activity"/>
    <property type="evidence" value="ECO:0007669"/>
    <property type="project" value="UniProtKB-KW"/>
</dbReference>
<feature type="domain" description="Endonuclease GajA/Old nuclease/RecF-like AAA" evidence="2">
    <location>
        <begin position="276"/>
        <end position="362"/>
    </location>
</feature>
<dbReference type="PANTHER" id="PTHR43581:SF4">
    <property type="entry name" value="ATP_GTP PHOSPHATASE"/>
    <property type="match status" value="1"/>
</dbReference>
<sequence length="621" mass="68946">MKVRQLDIQKFRGVESGSVRFGDHALLVGSNNVGKSTVCEALDLALGLDRQGRRPVVDEHDFHAGKYLDDDGKPIEIVITATLVGLSEIAETRFHGHLRRWDQSTGEFVDEEAGGAARADEDDVIWALQVRFIGRYDEVEDDFVGGTFFVHPDLSAALDDEEKAQLGAGLTPFGYRDKRLCGFVYLRALRTGSRALSLQRGSLLDTILRLSDEGSAAMWRETLTTLRDLDPAIGQIAQLKSIREQMRTRLAQFVHLAPGDDSAAFFASDLTRAHLRDVVRLFIATQPSEHLVPYGKQGTGSINLIVFALLTIIAELRDKQSVIFAMEEPEIALPPHTQRRVTRFVLREMGQTIVTSHSPYVIEEFEPTDIVMITRSGTGDLTGEPIPAANIDRKRYRTQRRQFAEAILARAVIVVEGSTEVALFQAVSSMLERFAPERHTHFDLAGVSIFGTTGDGDVPRYGPIFSGLGKRSYGVYDQPNSPITPDAQALLETFEKHWESPEKGIEKLLLTQTSLDVQRRFLAEVSQRSDYPGGVDHAYTAATPDADVPVIAMKVLKKRKGDAWGYAAMLIEQCETEEEIPEFLREIVAHIDAALAPPATEEEAEEQPEPEGEPQPQDEEE</sequence>
<reference evidence="4 5" key="1">
    <citation type="submission" date="2017-08" db="EMBL/GenBank/DDBJ databases">
        <title>Infants hospitalized years apart are colonized by the same room-sourced microbial strains.</title>
        <authorList>
            <person name="Brooks B."/>
            <person name="Olm M.R."/>
            <person name="Firek B.A."/>
            <person name="Baker R."/>
            <person name="Thomas B.C."/>
            <person name="Morowitz M.J."/>
            <person name="Banfield J.F."/>
        </authorList>
    </citation>
    <scope>NUCLEOTIDE SEQUENCE [LARGE SCALE GENOMIC DNA]</scope>
    <source>
        <strain evidence="4">S2_003_000_R2_14</strain>
    </source>
</reference>
<evidence type="ECO:0000313" key="4">
    <source>
        <dbReference type="EMBL" id="PZR03569.1"/>
    </source>
</evidence>
<feature type="region of interest" description="Disordered" evidence="1">
    <location>
        <begin position="592"/>
        <end position="621"/>
    </location>
</feature>
<keyword evidence="4" id="KW-0255">Endonuclease</keyword>
<protein>
    <submittedName>
        <fullName evidence="4">ATP-dependent endonuclease</fullName>
    </submittedName>
</protein>
<accession>A0A2W5SK73</accession>
<evidence type="ECO:0000259" key="2">
    <source>
        <dbReference type="Pfam" id="PF13175"/>
    </source>
</evidence>
<dbReference type="Proteomes" id="UP000249061">
    <property type="component" value="Unassembled WGS sequence"/>
</dbReference>